<evidence type="ECO:0000256" key="1">
    <source>
        <dbReference type="SAM" id="MobiDB-lite"/>
    </source>
</evidence>
<feature type="signal peptide" evidence="2">
    <location>
        <begin position="1"/>
        <end position="19"/>
    </location>
</feature>
<dbReference type="Proteomes" id="UP000657574">
    <property type="component" value="Unassembled WGS sequence"/>
</dbReference>
<feature type="region of interest" description="Disordered" evidence="1">
    <location>
        <begin position="311"/>
        <end position="332"/>
    </location>
</feature>
<dbReference type="EMBL" id="BMQA01000138">
    <property type="protein sequence ID" value="GGJ71871.1"/>
    <property type="molecule type" value="Genomic_DNA"/>
</dbReference>
<accession>A0A917PDF6</accession>
<feature type="region of interest" description="Disordered" evidence="1">
    <location>
        <begin position="22"/>
        <end position="42"/>
    </location>
</feature>
<keyword evidence="2" id="KW-0732">Signal</keyword>
<evidence type="ECO:0000313" key="4">
    <source>
        <dbReference type="Proteomes" id="UP000657574"/>
    </source>
</evidence>
<sequence length="332" mass="35090">MSRMPCFGAVFMLLAAATAVDGCGGPQASPTQEPSASRDASHPVVRLGADDRTLVPGGPPLPFHVSVGGLTPAQAGHRYLAVYVGTVADRLQVREDGGWQDAELSWTNEQDDNGEFVAQVPLSQGGKERTRIDLRLFVADQQNEYENNRPRASYDMVSAEIAEDGRDPAIHPTAAAAWLRLPVDATHLTVTVPDILKAASGGPAVEWSVRVRNSAGERTRSGLRVAVSLAPGAKDASVQHVRWSIDRGGRWEDLTGRMYTETNVFALKPGASRTVRVRIALPAGPAPASSGGVGAVLWASVGAPWWPSGPDRPSGVTIEPLSTNVLTDPTAG</sequence>
<dbReference type="RefSeq" id="WP_189317743.1">
    <property type="nucleotide sequence ID" value="NZ_BMQA01000138.1"/>
</dbReference>
<proteinExistence type="predicted"/>
<organism evidence="3 4">
    <name type="scientific">Streptomyces brasiliensis</name>
    <dbReference type="NCBI Taxonomy" id="1954"/>
    <lineage>
        <taxon>Bacteria</taxon>
        <taxon>Bacillati</taxon>
        <taxon>Actinomycetota</taxon>
        <taxon>Actinomycetes</taxon>
        <taxon>Kitasatosporales</taxon>
        <taxon>Streptomycetaceae</taxon>
        <taxon>Streptomyces</taxon>
    </lineage>
</organism>
<gene>
    <name evidence="3" type="ORF">GCM10010121_098090</name>
</gene>
<name>A0A917PDF6_9ACTN</name>
<evidence type="ECO:0000256" key="2">
    <source>
        <dbReference type="SAM" id="SignalP"/>
    </source>
</evidence>
<feature type="compositionally biased region" description="Polar residues" evidence="1">
    <location>
        <begin position="320"/>
        <end position="332"/>
    </location>
</feature>
<reference evidence="3" key="1">
    <citation type="journal article" date="2014" name="Int. J. Syst. Evol. Microbiol.">
        <title>Complete genome sequence of Corynebacterium casei LMG S-19264T (=DSM 44701T), isolated from a smear-ripened cheese.</title>
        <authorList>
            <consortium name="US DOE Joint Genome Institute (JGI-PGF)"/>
            <person name="Walter F."/>
            <person name="Albersmeier A."/>
            <person name="Kalinowski J."/>
            <person name="Ruckert C."/>
        </authorList>
    </citation>
    <scope>NUCLEOTIDE SEQUENCE</scope>
    <source>
        <strain evidence="3">JCM 3086</strain>
    </source>
</reference>
<feature type="chain" id="PRO_5039224521" evidence="2">
    <location>
        <begin position="20"/>
        <end position="332"/>
    </location>
</feature>
<evidence type="ECO:0000313" key="3">
    <source>
        <dbReference type="EMBL" id="GGJ71871.1"/>
    </source>
</evidence>
<reference evidence="3" key="2">
    <citation type="submission" date="2020-09" db="EMBL/GenBank/DDBJ databases">
        <authorList>
            <person name="Sun Q."/>
            <person name="Ohkuma M."/>
        </authorList>
    </citation>
    <scope>NUCLEOTIDE SEQUENCE</scope>
    <source>
        <strain evidence="3">JCM 3086</strain>
    </source>
</reference>
<protein>
    <submittedName>
        <fullName evidence="3">Uncharacterized protein</fullName>
    </submittedName>
</protein>
<keyword evidence="4" id="KW-1185">Reference proteome</keyword>
<dbReference type="AlphaFoldDB" id="A0A917PDF6"/>
<comment type="caution">
    <text evidence="3">The sequence shown here is derived from an EMBL/GenBank/DDBJ whole genome shotgun (WGS) entry which is preliminary data.</text>
</comment>